<comment type="caution">
    <text evidence="2">The sequence shown here is derived from an EMBL/GenBank/DDBJ whole genome shotgun (WGS) entry which is preliminary data.</text>
</comment>
<dbReference type="Proteomes" id="UP000639643">
    <property type="component" value="Unassembled WGS sequence"/>
</dbReference>
<gene>
    <name evidence="2" type="ORF">CMUS01_10337</name>
</gene>
<reference evidence="2" key="1">
    <citation type="journal article" date="2020" name="Phytopathology">
        <title>Genome Sequence Resources of Colletotrichum truncatum, C. plurivorum, C. musicola, and C. sojae: Four Species Pathogenic to Soybean (Glycine max).</title>
        <authorList>
            <person name="Rogerio F."/>
            <person name="Boufleur T.R."/>
            <person name="Ciampi-Guillardi M."/>
            <person name="Sukno S.A."/>
            <person name="Thon M.R."/>
            <person name="Massola Junior N.S."/>
            <person name="Baroncelli R."/>
        </authorList>
    </citation>
    <scope>NUCLEOTIDE SEQUENCE</scope>
    <source>
        <strain evidence="2">LFN0074</strain>
    </source>
</reference>
<evidence type="ECO:0000313" key="3">
    <source>
        <dbReference type="Proteomes" id="UP000639643"/>
    </source>
</evidence>
<evidence type="ECO:0000256" key="1">
    <source>
        <dbReference type="SAM" id="Coils"/>
    </source>
</evidence>
<evidence type="ECO:0000313" key="2">
    <source>
        <dbReference type="EMBL" id="KAF6824236.1"/>
    </source>
</evidence>
<dbReference type="InterPro" id="IPR027417">
    <property type="entry name" value="P-loop_NTPase"/>
</dbReference>
<protein>
    <recommendedName>
        <fullName evidence="4">G domain-containing protein</fullName>
    </recommendedName>
</protein>
<dbReference type="Gene3D" id="3.40.50.300">
    <property type="entry name" value="P-loop containing nucleotide triphosphate hydrolases"/>
    <property type="match status" value="1"/>
</dbReference>
<dbReference type="AlphaFoldDB" id="A0A8H6N9D0"/>
<proteinExistence type="predicted"/>
<name>A0A8H6N9D0_9PEZI</name>
<accession>A0A8H6N9D0</accession>
<organism evidence="2 3">
    <name type="scientific">Colletotrichum musicola</name>
    <dbReference type="NCBI Taxonomy" id="2175873"/>
    <lineage>
        <taxon>Eukaryota</taxon>
        <taxon>Fungi</taxon>
        <taxon>Dikarya</taxon>
        <taxon>Ascomycota</taxon>
        <taxon>Pezizomycotina</taxon>
        <taxon>Sordariomycetes</taxon>
        <taxon>Hypocreomycetidae</taxon>
        <taxon>Glomerellales</taxon>
        <taxon>Glomerellaceae</taxon>
        <taxon>Colletotrichum</taxon>
        <taxon>Colletotrichum orchidearum species complex</taxon>
    </lineage>
</organism>
<feature type="coiled-coil region" evidence="1">
    <location>
        <begin position="191"/>
        <end position="258"/>
    </location>
</feature>
<sequence length="307" mass="35019">MSRTQEVTLYPVNHAPNRTVWLVDTPGFDDTNLNDTDVLKEIATWSTNSYRKNVKLHGIIYLHRISDTRMTGSGMRNLAIFRKLCGPDALEHVVLATTMWESVDAQIGNRREGELRARSEYWGDMIASGSMILRHGNNRESAMRLIDHFVDKPAEAATTVLDLQKEMVDKSLSMAMTAAGQSVDGGLLKQSKQFEKKLTDLQQELADARQSNDRKMADLFERERQKTQAQLFELAQQREDLQVTLDRLMQTKEKMKRRRTGRGIGAALKTINKFRPIIVRIGGRTDSLKRASLVEQDVSRVLEFLRD</sequence>
<dbReference type="EMBL" id="WIGM01000474">
    <property type="protein sequence ID" value="KAF6824236.1"/>
    <property type="molecule type" value="Genomic_DNA"/>
</dbReference>
<dbReference type="SUPFAM" id="SSF52540">
    <property type="entry name" value="P-loop containing nucleoside triphosphate hydrolases"/>
    <property type="match status" value="1"/>
</dbReference>
<evidence type="ECO:0008006" key="4">
    <source>
        <dbReference type="Google" id="ProtNLM"/>
    </source>
</evidence>
<keyword evidence="1" id="KW-0175">Coiled coil</keyword>
<keyword evidence="3" id="KW-1185">Reference proteome</keyword>
<dbReference type="OrthoDB" id="8954335at2759"/>